<dbReference type="EMBL" id="CP097218">
    <property type="protein sequence ID" value="UQN31146.1"/>
    <property type="molecule type" value="Genomic_DNA"/>
</dbReference>
<dbReference type="InterPro" id="IPR002938">
    <property type="entry name" value="FAD-bd"/>
</dbReference>
<feature type="transmembrane region" description="Helical" evidence="3">
    <location>
        <begin position="20"/>
        <end position="42"/>
    </location>
</feature>
<dbReference type="InterPro" id="IPR050493">
    <property type="entry name" value="FAD-dep_Monooxygenase_BioMet"/>
</dbReference>
<dbReference type="Pfam" id="PF01494">
    <property type="entry name" value="FAD_binding_3"/>
    <property type="match status" value="1"/>
</dbReference>
<dbReference type="GO" id="GO:0004497">
    <property type="term" value="F:monooxygenase activity"/>
    <property type="evidence" value="ECO:0007669"/>
    <property type="project" value="UniProtKB-KW"/>
</dbReference>
<dbReference type="PRINTS" id="PR00420">
    <property type="entry name" value="RNGMNOXGNASE"/>
</dbReference>
<keyword evidence="3" id="KW-0472">Membrane</keyword>
<gene>
    <name evidence="5" type="ORF">M4486_07655</name>
</gene>
<organism evidence="5 6">
    <name type="scientific">Brachybacterium kimchii</name>
    <dbReference type="NCBI Taxonomy" id="2942909"/>
    <lineage>
        <taxon>Bacteria</taxon>
        <taxon>Bacillati</taxon>
        <taxon>Actinomycetota</taxon>
        <taxon>Actinomycetes</taxon>
        <taxon>Micrococcales</taxon>
        <taxon>Dermabacteraceae</taxon>
        <taxon>Brachybacterium</taxon>
    </lineage>
</organism>
<dbReference type="SUPFAM" id="SSF51905">
    <property type="entry name" value="FAD/NAD(P)-binding domain"/>
    <property type="match status" value="1"/>
</dbReference>
<dbReference type="PANTHER" id="PTHR13789">
    <property type="entry name" value="MONOOXYGENASE"/>
    <property type="match status" value="1"/>
</dbReference>
<evidence type="ECO:0000313" key="5">
    <source>
        <dbReference type="EMBL" id="UQN31146.1"/>
    </source>
</evidence>
<keyword evidence="3" id="KW-1133">Transmembrane helix</keyword>
<dbReference type="Gene3D" id="3.50.50.60">
    <property type="entry name" value="FAD/NAD(P)-binding domain"/>
    <property type="match status" value="1"/>
</dbReference>
<name>A0ABY4N9D4_9MICO</name>
<dbReference type="PANTHER" id="PTHR13789:SF309">
    <property type="entry name" value="PUTATIVE (AFU_ORTHOLOGUE AFUA_6G14510)-RELATED"/>
    <property type="match status" value="1"/>
</dbReference>
<feature type="domain" description="FAD-binding" evidence="4">
    <location>
        <begin position="21"/>
        <end position="322"/>
    </location>
</feature>
<keyword evidence="3" id="KW-0812">Transmembrane</keyword>
<sequence>MRDARRGPSSTGPGRFRRVLRVRILGAGVAGTAAAALIAAAGHEVELIDEDFAQPALGTSLALFPPAQRVLARIGVLDAVTAGATAPREGRLVGRGGRVLATLPSGEALLVPRPHLLACLRRALPSEVRRRRMRVQDVRPLRRGADVLVGADGLHSLIRLSGWGEGARARGHGMTILRGITPQAPPEISETWGGGWLFGITPLTGGGTNWFASVPEHRAPDREGDLAHLREVVGGARAAIDAVLEASAPARTTVHGLFTVSPVRPVREDVVLIGDAAHAMAPNLGHGANTALSDAAALATALDGAQRIRPALARYAARRHLVDQGWRLGSEVMLRAGMADGLAGGRDAALGGVGRALARRSRGDQEPAR</sequence>
<accession>A0ABY4N9D4</accession>
<keyword evidence="6" id="KW-1185">Reference proteome</keyword>
<keyword evidence="1" id="KW-0560">Oxidoreductase</keyword>
<dbReference type="RefSeq" id="WP_249480555.1">
    <property type="nucleotide sequence ID" value="NZ_CP097218.1"/>
</dbReference>
<evidence type="ECO:0000256" key="2">
    <source>
        <dbReference type="ARBA" id="ARBA00023033"/>
    </source>
</evidence>
<evidence type="ECO:0000259" key="4">
    <source>
        <dbReference type="Pfam" id="PF01494"/>
    </source>
</evidence>
<reference evidence="5" key="1">
    <citation type="submission" date="2022-05" db="EMBL/GenBank/DDBJ databases">
        <title>Genomic analysis of Brachybacterium sp. CBA3104.</title>
        <authorList>
            <person name="Roh S.W."/>
            <person name="Kim Y.B."/>
            <person name="Kim Y."/>
        </authorList>
    </citation>
    <scope>NUCLEOTIDE SEQUENCE</scope>
    <source>
        <strain evidence="5">CBA3104</strain>
    </source>
</reference>
<keyword evidence="2 5" id="KW-0503">Monooxygenase</keyword>
<evidence type="ECO:0000313" key="6">
    <source>
        <dbReference type="Proteomes" id="UP001055868"/>
    </source>
</evidence>
<proteinExistence type="predicted"/>
<protein>
    <submittedName>
        <fullName evidence="5">FAD-dependent monooxygenase</fullName>
    </submittedName>
</protein>
<dbReference type="Proteomes" id="UP001055868">
    <property type="component" value="Chromosome"/>
</dbReference>
<evidence type="ECO:0000256" key="3">
    <source>
        <dbReference type="SAM" id="Phobius"/>
    </source>
</evidence>
<dbReference type="InterPro" id="IPR036188">
    <property type="entry name" value="FAD/NAD-bd_sf"/>
</dbReference>
<evidence type="ECO:0000256" key="1">
    <source>
        <dbReference type="ARBA" id="ARBA00023002"/>
    </source>
</evidence>